<dbReference type="OrthoDB" id="39714at2759"/>
<feature type="domain" description="Choice-of-anchor I" evidence="3">
    <location>
        <begin position="272"/>
        <end position="375"/>
    </location>
</feature>
<keyword evidence="1" id="KW-0472">Membrane</keyword>
<dbReference type="SUPFAM" id="SSF63829">
    <property type="entry name" value="Calcium-dependent phosphotriesterase"/>
    <property type="match status" value="1"/>
</dbReference>
<feature type="signal peptide" evidence="2">
    <location>
        <begin position="1"/>
        <end position="22"/>
    </location>
</feature>
<dbReference type="PANTHER" id="PTHR46928">
    <property type="entry name" value="MESENCHYME-SPECIFIC CELL SURFACE GLYCOPROTEIN"/>
    <property type="match status" value="1"/>
</dbReference>
<feature type="transmembrane region" description="Helical" evidence="1">
    <location>
        <begin position="694"/>
        <end position="714"/>
    </location>
</feature>
<feature type="chain" id="PRO_5003840420" description="Choice-of-anchor I domain-containing protein" evidence="2">
    <location>
        <begin position="23"/>
        <end position="736"/>
    </location>
</feature>
<protein>
    <recommendedName>
        <fullName evidence="3">Choice-of-anchor I domain-containing protein</fullName>
    </recommendedName>
</protein>
<keyword evidence="1" id="KW-0812">Transmembrane</keyword>
<proteinExistence type="predicted"/>
<comment type="caution">
    <text evidence="4">The sequence shown here is derived from an EMBL/GenBank/DDBJ whole genome shotgun (WGS) entry which is preliminary data.</text>
</comment>
<evidence type="ECO:0000256" key="2">
    <source>
        <dbReference type="SAM" id="SignalP"/>
    </source>
</evidence>
<evidence type="ECO:0000313" key="5">
    <source>
        <dbReference type="Proteomes" id="UP000266841"/>
    </source>
</evidence>
<organism evidence="4 5">
    <name type="scientific">Thalassiosira oceanica</name>
    <name type="common">Marine diatom</name>
    <dbReference type="NCBI Taxonomy" id="159749"/>
    <lineage>
        <taxon>Eukaryota</taxon>
        <taxon>Sar</taxon>
        <taxon>Stramenopiles</taxon>
        <taxon>Ochrophyta</taxon>
        <taxon>Bacillariophyta</taxon>
        <taxon>Coscinodiscophyceae</taxon>
        <taxon>Thalassiosirophycidae</taxon>
        <taxon>Thalassiosirales</taxon>
        <taxon>Thalassiosiraceae</taxon>
        <taxon>Thalassiosira</taxon>
    </lineage>
</organism>
<name>K0RM79_THAOC</name>
<dbReference type="eggNOG" id="ENOG502R3XF">
    <property type="taxonomic scope" value="Eukaryota"/>
</dbReference>
<reference evidence="4 5" key="1">
    <citation type="journal article" date="2012" name="Genome Biol.">
        <title>Genome and low-iron response of an oceanic diatom adapted to chronic iron limitation.</title>
        <authorList>
            <person name="Lommer M."/>
            <person name="Specht M."/>
            <person name="Roy A.S."/>
            <person name="Kraemer L."/>
            <person name="Andreson R."/>
            <person name="Gutowska M.A."/>
            <person name="Wolf J."/>
            <person name="Bergner S.V."/>
            <person name="Schilhabel M.B."/>
            <person name="Klostermeier U.C."/>
            <person name="Beiko R.G."/>
            <person name="Rosenstiel P."/>
            <person name="Hippler M."/>
            <person name="Laroche J."/>
        </authorList>
    </citation>
    <scope>NUCLEOTIDE SEQUENCE [LARGE SCALE GENOMIC DNA]</scope>
    <source>
        <strain evidence="4 5">CCMP1005</strain>
    </source>
</reference>
<keyword evidence="5" id="KW-1185">Reference proteome</keyword>
<dbReference type="InterPro" id="IPR055188">
    <property type="entry name" value="Choice_anch_I"/>
</dbReference>
<dbReference type="Pfam" id="PF22494">
    <property type="entry name" value="choice_anch_I"/>
    <property type="match status" value="1"/>
</dbReference>
<dbReference type="Proteomes" id="UP000266841">
    <property type="component" value="Unassembled WGS sequence"/>
</dbReference>
<sequence>MTNSVIIVFLAVVCIAAKGALALKVDSSTLTGNSIKDLVFKDRVYVPYGPDITDPNIDTAKQPWTGYGYGTGSTEHFAYDWKEGFLYSQSEVGAYITVIDMCTLPGAVSEFSLDLSEYDSECKDVVVCPEEGLLFMSMADANKVVMYETTKRDGSVGIPKFLKSIEVGDTPDAMKINDDCTILAVANQNEGRELLTAGAMTLITDFRGAGGPQVKPVKLTGFSDAELIANNVHLPMTQQGMKYWNGRKFGDDILDWTLIMSDEIYDPALFLDPEFIAFSTDNEIYLNLQDNSAIARVDAFTGTVLRIDGMGIKSWASSGIDVVKDDGCDIFVSDPLLYTTYTPDGIASVELDGINYILTANEGSDLDFDTYEEKFDSNDVFDGDSLTSDLNGFIWPHGSTMEGLALNLNSECDEDVQAWCSDIEMTIGSSAVDYSNPEAPVLNKVVGIGGRGMSILQVPTSPASPITMIWDSGDEFEKEGCKAFPWSHNALQDEEYAPVDGPYWLLDEGAREDIQEKNDPFEDGCEAEAGLKGLPGACPMSKTIDEKSPEDGMGVESVTVGVACSTLVAVACGENNSNCYLYDISKIASPKLLKVFNLSPASETANPEYAYEQRTLGEIDAESTLFVEAKYSPTGKDGIFFGGAISGTISFYEFECTSPIPAVERPDTCLAPTSGGSIALSSDSDVSDSLGQGAIAGIAIAVVAVIAIIAFVAYRSGKKADGIVVDTGKSGPEEPI</sequence>
<keyword evidence="2" id="KW-0732">Signal</keyword>
<dbReference type="AlphaFoldDB" id="K0RM79"/>
<gene>
    <name evidence="4" type="ORF">THAOC_31039</name>
</gene>
<dbReference type="EMBL" id="AGNL01044251">
    <property type="protein sequence ID" value="EJK50031.1"/>
    <property type="molecule type" value="Genomic_DNA"/>
</dbReference>
<evidence type="ECO:0000313" key="4">
    <source>
        <dbReference type="EMBL" id="EJK50031.1"/>
    </source>
</evidence>
<evidence type="ECO:0000256" key="1">
    <source>
        <dbReference type="SAM" id="Phobius"/>
    </source>
</evidence>
<accession>K0RM79</accession>
<dbReference type="InterPro" id="IPR052956">
    <property type="entry name" value="Mesenchyme-surface_protein"/>
</dbReference>
<evidence type="ECO:0000259" key="3">
    <source>
        <dbReference type="Pfam" id="PF22494"/>
    </source>
</evidence>
<keyword evidence="1" id="KW-1133">Transmembrane helix</keyword>
<dbReference type="PANTHER" id="PTHR46928:SF1">
    <property type="entry name" value="MESENCHYME-SPECIFIC CELL SURFACE GLYCOPROTEIN"/>
    <property type="match status" value="1"/>
</dbReference>